<organism evidence="1 2">
    <name type="scientific">Prevotella disiens</name>
    <dbReference type="NCBI Taxonomy" id="28130"/>
    <lineage>
        <taxon>Bacteria</taxon>
        <taxon>Pseudomonadati</taxon>
        <taxon>Bacteroidota</taxon>
        <taxon>Bacteroidia</taxon>
        <taxon>Bacteroidales</taxon>
        <taxon>Prevotellaceae</taxon>
        <taxon>Prevotella</taxon>
    </lineage>
</organism>
<gene>
    <name evidence="1" type="ORF">NCTC11157_01268</name>
</gene>
<reference evidence="1 2" key="1">
    <citation type="submission" date="2018-06" db="EMBL/GenBank/DDBJ databases">
        <authorList>
            <consortium name="Pathogen Informatics"/>
            <person name="Doyle S."/>
        </authorList>
    </citation>
    <scope>NUCLEOTIDE SEQUENCE [LARGE SCALE GENOMIC DNA]</scope>
    <source>
        <strain evidence="1 2">NCTC11157</strain>
    </source>
</reference>
<protein>
    <submittedName>
        <fullName evidence="1">Uncharacterized protein</fullName>
    </submittedName>
</protein>
<evidence type="ECO:0000313" key="2">
    <source>
        <dbReference type="Proteomes" id="UP000254072"/>
    </source>
</evidence>
<dbReference type="Proteomes" id="UP000254072">
    <property type="component" value="Unassembled WGS sequence"/>
</dbReference>
<evidence type="ECO:0000313" key="1">
    <source>
        <dbReference type="EMBL" id="SUB85541.1"/>
    </source>
</evidence>
<name>A0A379DZN8_9BACT</name>
<accession>A0A379DZN8</accession>
<dbReference type="EMBL" id="UGTL01000001">
    <property type="protein sequence ID" value="SUB85541.1"/>
    <property type="molecule type" value="Genomic_DNA"/>
</dbReference>
<sequence length="52" mass="6026">MANLNILGKKINKGYSRNHDQYSAFIPEKHAYTPAKDSRILYLSDNQQTKNE</sequence>
<proteinExistence type="predicted"/>
<dbReference type="AlphaFoldDB" id="A0A379DZN8"/>